<dbReference type="InterPro" id="IPR000836">
    <property type="entry name" value="PRTase_dom"/>
</dbReference>
<dbReference type="AlphaFoldDB" id="A0A5C8I3X8"/>
<dbReference type="Pfam" id="PF00156">
    <property type="entry name" value="Pribosyltran"/>
    <property type="match status" value="1"/>
</dbReference>
<dbReference type="Proteomes" id="UP000321034">
    <property type="component" value="Unassembled WGS sequence"/>
</dbReference>
<dbReference type="PANTHER" id="PTHR43218">
    <property type="entry name" value="PHOSPHORIBOSYLTRANSFERASE-RELATED"/>
    <property type="match status" value="1"/>
</dbReference>
<evidence type="ECO:0000313" key="3">
    <source>
        <dbReference type="Proteomes" id="UP000321034"/>
    </source>
</evidence>
<gene>
    <name evidence="2" type="ORF">FVP77_04970</name>
</gene>
<dbReference type="PANTHER" id="PTHR43218:SF1">
    <property type="entry name" value="PHOSPHORIBOSYLTRANSFERASE"/>
    <property type="match status" value="1"/>
</dbReference>
<dbReference type="InterPro" id="IPR029057">
    <property type="entry name" value="PRTase-like"/>
</dbReference>
<dbReference type="GO" id="GO:0016757">
    <property type="term" value="F:glycosyltransferase activity"/>
    <property type="evidence" value="ECO:0007669"/>
    <property type="project" value="UniProtKB-KW"/>
</dbReference>
<name>A0A5C8I3X8_9MICO</name>
<evidence type="ECO:0000313" key="2">
    <source>
        <dbReference type="EMBL" id="TXK12810.1"/>
    </source>
</evidence>
<keyword evidence="2" id="KW-0808">Transferase</keyword>
<proteinExistence type="predicted"/>
<sequence length="204" mass="22040">MRRSRSPPDRRCDVDRTYLARMGSQEIELPIVDLGPGKQAALLMTIDLPVSVLAQAGRELADLVRERKPDIIVTAATLGIPVAIAVAPHLGLDEYVVLQKSRKWHLRDSPSVEVTSVTTIDAQRLTLDARRLASIDGARVAFIDDVISTGRSAAAALDLLTRHGAQIVSVAALMTEGDEWRSALGESADLVQSLGRLPAVTEDF</sequence>
<reference evidence="2 3" key="1">
    <citation type="submission" date="2019-08" db="EMBL/GenBank/DDBJ databases">
        <authorList>
            <person name="Dong K."/>
        </authorList>
    </citation>
    <scope>NUCLEOTIDE SEQUENCE [LARGE SCALE GENOMIC DNA]</scope>
    <source>
        <strain evidence="2 3">JCM14558</strain>
    </source>
</reference>
<protein>
    <submittedName>
        <fullName evidence="2">Adenine phosphoribosyltransferase</fullName>
    </submittedName>
</protein>
<dbReference type="Gene3D" id="3.40.50.2020">
    <property type="match status" value="1"/>
</dbReference>
<dbReference type="SUPFAM" id="SSF53271">
    <property type="entry name" value="PRTase-like"/>
    <property type="match status" value="1"/>
</dbReference>
<evidence type="ECO:0000259" key="1">
    <source>
        <dbReference type="Pfam" id="PF00156"/>
    </source>
</evidence>
<accession>A0A5C8I3X8</accession>
<dbReference type="EMBL" id="VRSV01000001">
    <property type="protein sequence ID" value="TXK12810.1"/>
    <property type="molecule type" value="Genomic_DNA"/>
</dbReference>
<organism evidence="2 3">
    <name type="scientific">Microbacterium hatanonis</name>
    <dbReference type="NCBI Taxonomy" id="404366"/>
    <lineage>
        <taxon>Bacteria</taxon>
        <taxon>Bacillati</taxon>
        <taxon>Actinomycetota</taxon>
        <taxon>Actinomycetes</taxon>
        <taxon>Micrococcales</taxon>
        <taxon>Microbacteriaceae</taxon>
        <taxon>Microbacterium</taxon>
    </lineage>
</organism>
<dbReference type="CDD" id="cd06223">
    <property type="entry name" value="PRTases_typeI"/>
    <property type="match status" value="1"/>
</dbReference>
<keyword evidence="2" id="KW-0328">Glycosyltransferase</keyword>
<dbReference type="OrthoDB" id="7060065at2"/>
<feature type="domain" description="Phosphoribosyltransferase" evidence="1">
    <location>
        <begin position="58"/>
        <end position="180"/>
    </location>
</feature>
<keyword evidence="3" id="KW-1185">Reference proteome</keyword>
<comment type="caution">
    <text evidence="2">The sequence shown here is derived from an EMBL/GenBank/DDBJ whole genome shotgun (WGS) entry which is preliminary data.</text>
</comment>